<dbReference type="EMBL" id="MK278860">
    <property type="protein sequence ID" value="AZU98673.1"/>
    <property type="molecule type" value="Genomic_DNA"/>
</dbReference>
<name>A0A3Q9R717_9CAUD</name>
<dbReference type="KEGG" id="vg:55811425"/>
<proteinExistence type="predicted"/>
<dbReference type="RefSeq" id="YP_009882129.1">
    <property type="nucleotide sequence ID" value="NC_049445.1"/>
</dbReference>
<evidence type="ECO:0000313" key="2">
    <source>
        <dbReference type="Proteomes" id="UP000287416"/>
    </source>
</evidence>
<evidence type="ECO:0000313" key="1">
    <source>
        <dbReference type="EMBL" id="AZU98673.1"/>
    </source>
</evidence>
<accession>A0A3Q9R717</accession>
<protein>
    <submittedName>
        <fullName evidence="1">Uncharacterized protein</fullName>
    </submittedName>
</protein>
<keyword evidence="2" id="KW-1185">Reference proteome</keyword>
<dbReference type="Proteomes" id="UP000287416">
    <property type="component" value="Segment"/>
</dbReference>
<sequence>MKKKCILLIDSLKNIQNNVKSELKLLDSKIAKIHRTMYNERKWRIRNNRPLGAKDKARENEVQQAKESLELLASTFRHHIRSYGDAICRIREVKRGNSKKNVDDIILNLFTSL</sequence>
<reference evidence="1 2" key="1">
    <citation type="submission" date="2018-12" db="EMBL/GenBank/DDBJ databases">
        <title>Successful treatment of antibiotic resistant microbial bone infection with bacteriophages.</title>
        <authorList>
            <person name="Nir-Paz R."/>
            <person name="Gelman D."/>
            <person name="Khouri A."/>
            <person name="Sisson B.M."/>
            <person name="Fackler J."/>
            <person name="Oren S.A."/>
            <person name="Khalifa L."/>
            <person name="Rimon A."/>
            <person name="Glazer S.C."/>
            <person name="Moses A.E."/>
            <person name="Yoram W."/>
            <person name="Schooley R.T."/>
            <person name="Hazan R."/>
        </authorList>
    </citation>
    <scope>NUCLEOTIDE SEQUENCE [LARGE SCALE GENOMIC DNA]</scope>
</reference>
<dbReference type="GeneID" id="55811425"/>
<organism evidence="1 2">
    <name type="scientific">Acinetobacter phage AbTZA1</name>
    <dbReference type="NCBI Taxonomy" id="2500827"/>
    <lineage>
        <taxon>Viruses</taxon>
        <taxon>Duplodnaviria</taxon>
        <taxon>Heunggongvirae</taxon>
        <taxon>Uroviricota</taxon>
        <taxon>Caudoviricetes</taxon>
        <taxon>Pantevenvirales</taxon>
        <taxon>Straboviridae</taxon>
        <taxon>Twarogvirinae</taxon>
        <taxon>Hadassahvirus</taxon>
        <taxon>Hadassahvirus azbtza1</taxon>
    </lineage>
</organism>